<evidence type="ECO:0000256" key="7">
    <source>
        <dbReference type="SAM" id="MobiDB-lite"/>
    </source>
</evidence>
<reference evidence="9 10" key="1">
    <citation type="journal article" date="2014" name="Nat. Commun.">
        <title>Klebsormidium flaccidum genome reveals primary factors for plant terrestrial adaptation.</title>
        <authorList>
            <person name="Hori K."/>
            <person name="Maruyama F."/>
            <person name="Fujisawa T."/>
            <person name="Togashi T."/>
            <person name="Yamamoto N."/>
            <person name="Seo M."/>
            <person name="Sato S."/>
            <person name="Yamada T."/>
            <person name="Mori H."/>
            <person name="Tajima N."/>
            <person name="Moriyama T."/>
            <person name="Ikeuchi M."/>
            <person name="Watanabe M."/>
            <person name="Wada H."/>
            <person name="Kobayashi K."/>
            <person name="Saito M."/>
            <person name="Masuda T."/>
            <person name="Sasaki-Sekimoto Y."/>
            <person name="Mashiguchi K."/>
            <person name="Awai K."/>
            <person name="Shimojima M."/>
            <person name="Masuda S."/>
            <person name="Iwai M."/>
            <person name="Nobusawa T."/>
            <person name="Narise T."/>
            <person name="Kondo S."/>
            <person name="Saito H."/>
            <person name="Sato R."/>
            <person name="Murakawa M."/>
            <person name="Ihara Y."/>
            <person name="Oshima-Yamada Y."/>
            <person name="Ohtaka K."/>
            <person name="Satoh M."/>
            <person name="Sonobe K."/>
            <person name="Ishii M."/>
            <person name="Ohtani R."/>
            <person name="Kanamori-Sato M."/>
            <person name="Honoki R."/>
            <person name="Miyazaki D."/>
            <person name="Mochizuki H."/>
            <person name="Umetsu J."/>
            <person name="Higashi K."/>
            <person name="Shibata D."/>
            <person name="Kamiya Y."/>
            <person name="Sato N."/>
            <person name="Nakamura Y."/>
            <person name="Tabata S."/>
            <person name="Ida S."/>
            <person name="Kurokawa K."/>
            <person name="Ohta H."/>
        </authorList>
    </citation>
    <scope>NUCLEOTIDE SEQUENCE [LARGE SCALE GENOMIC DNA]</scope>
    <source>
        <strain evidence="9 10">NIES-2285</strain>
    </source>
</reference>
<feature type="region of interest" description="Disordered" evidence="7">
    <location>
        <begin position="478"/>
        <end position="717"/>
    </location>
</feature>
<feature type="region of interest" description="Disordered" evidence="7">
    <location>
        <begin position="335"/>
        <end position="371"/>
    </location>
</feature>
<dbReference type="CDD" id="cd21553">
    <property type="entry name" value="VEFS-box_EMF2-like"/>
    <property type="match status" value="1"/>
</dbReference>
<name>A0A1Y1HSL2_KLENI</name>
<feature type="compositionally biased region" description="Gly residues" evidence="7">
    <location>
        <begin position="683"/>
        <end position="694"/>
    </location>
</feature>
<proteinExistence type="inferred from homology"/>
<dbReference type="EMBL" id="DF237034">
    <property type="protein sequence ID" value="GAQ81615.1"/>
    <property type="molecule type" value="Genomic_DNA"/>
</dbReference>
<feature type="domain" description="Polycomb protein VEFS-Box" evidence="8">
    <location>
        <begin position="719"/>
        <end position="839"/>
    </location>
</feature>
<feature type="compositionally biased region" description="Basic residues" evidence="7">
    <location>
        <begin position="701"/>
        <end position="712"/>
    </location>
</feature>
<dbReference type="STRING" id="105231.A0A1Y1HSL2"/>
<keyword evidence="5" id="KW-0805">Transcription regulation</keyword>
<dbReference type="GO" id="GO:0031490">
    <property type="term" value="F:chromatin DNA binding"/>
    <property type="evidence" value="ECO:0000318"/>
    <property type="project" value="GO_Central"/>
</dbReference>
<feature type="compositionally biased region" description="Low complexity" evidence="7">
    <location>
        <begin position="654"/>
        <end position="671"/>
    </location>
</feature>
<evidence type="ECO:0000256" key="2">
    <source>
        <dbReference type="ARBA" id="ARBA00022723"/>
    </source>
</evidence>
<keyword evidence="2" id="KW-0479">Metal-binding</keyword>
<dbReference type="Pfam" id="PF09733">
    <property type="entry name" value="VEFS-Box"/>
    <property type="match status" value="1"/>
</dbReference>
<evidence type="ECO:0000256" key="6">
    <source>
        <dbReference type="ARBA" id="ARBA00023163"/>
    </source>
</evidence>
<sequence length="854" mass="92355">MGKRAPEEDVGESGQYFEKKQVGLEMFGRAPARPEDLLSLYQALEKRWRTNPPFLHRTLSYNLAPELPPPSVSITPPLQTAHQRPSPHLNAPQLNGAGNSHVNANSPARGANGAGPSEGHASHCNGLNGVSHPEQQSTLWELEVTASVWNAPKNPPPQARVGARLSAGGGVMRLPIFVGFSPNPRSQGDSFRVFPLDSMLSGCVPVVQSGEAAKLLLKLPGPAGRTPQGKILCIVWDDPDDVRRAEKRPLPGHDAVSPEQGVPLGGTAVWCEATLPAKEGTPSSAMPVLRRSNMVCNTNDDDFGTHCVHVQMTANGVIPATLRLKLCLRKSTVPADTPAVRNGHTNGHPNGAPTTPPLHPPSPSPRQPEKQVAFVLQSDSADLRPIPEFLLGWRCGVCRRYSRTYEALQLHLLGVHGRFDFFFKHVGGQPAILVRPSEAAASPSRGASRLASLDPGAEFVYWKRDWRSRRDAFYTQLRRQATKRRAQQQTRPDTAPPRQSEEIGDEEERRAKRQRSSPLEPEALRAGSNTEGPTGAATTMPGPSKEKHGPGGMNLNDTTVERPTEKGVCGHGETAEGRVQDAGEERAHCMEAARPPDTPPPQAELADPCQSEGQDLPPAVDANEQNEGGEARAWQHLGESLELQRCGSEPAPVGRSASVGPASSAGDSGAALLPWTMRSGERGTAGGAAGGSGRGDTKLAVAKKKGGSKARRKPMDHDRNMESLTKRTFYHSRTGMPMDLDDVLSGLDSEDDLDEDELQHDDKQMLDDFSDVSTEEKFLMHQWNCFARQQRIAADAHMPWASRAFAAVHKGTIGGDPGLRRVFMLMLVKFWNCALISAEDVDDCLKVVDSACEG</sequence>
<dbReference type="AlphaFoldDB" id="A0A1Y1HSL2"/>
<evidence type="ECO:0000313" key="10">
    <source>
        <dbReference type="Proteomes" id="UP000054558"/>
    </source>
</evidence>
<keyword evidence="4" id="KW-0862">Zinc</keyword>
<keyword evidence="10" id="KW-1185">Reference proteome</keyword>
<evidence type="ECO:0000256" key="1">
    <source>
        <dbReference type="ARBA" id="ARBA00007416"/>
    </source>
</evidence>
<feature type="compositionally biased region" description="Polar residues" evidence="7">
    <location>
        <begin position="92"/>
        <end position="106"/>
    </location>
</feature>
<dbReference type="PANTHER" id="PTHR22597">
    <property type="entry name" value="POLYCOMB GROUP PROTEIN"/>
    <property type="match status" value="1"/>
</dbReference>
<feature type="compositionally biased region" description="Pro residues" evidence="7">
    <location>
        <begin position="354"/>
        <end position="366"/>
    </location>
</feature>
<evidence type="ECO:0000256" key="3">
    <source>
        <dbReference type="ARBA" id="ARBA00022771"/>
    </source>
</evidence>
<accession>A0A1Y1HSL2</accession>
<feature type="compositionally biased region" description="Polar residues" evidence="7">
    <location>
        <begin position="72"/>
        <end position="83"/>
    </location>
</feature>
<dbReference type="Proteomes" id="UP000054558">
    <property type="component" value="Unassembled WGS sequence"/>
</dbReference>
<evidence type="ECO:0000256" key="4">
    <source>
        <dbReference type="ARBA" id="ARBA00022833"/>
    </source>
</evidence>
<feature type="region of interest" description="Disordered" evidence="7">
    <location>
        <begin position="65"/>
        <end position="135"/>
    </location>
</feature>
<dbReference type="PANTHER" id="PTHR22597:SF0">
    <property type="entry name" value="POLYCOMB PROTEIN SUZ12"/>
    <property type="match status" value="1"/>
</dbReference>
<protein>
    <submittedName>
        <fullName evidence="9">VEFS-Box of polycomb protein</fullName>
    </submittedName>
</protein>
<keyword evidence="6" id="KW-0804">Transcription</keyword>
<comment type="similarity">
    <text evidence="1">Belongs to the VEFS (VRN2-EMF2-FIS2-SU(Z)12) family.</text>
</comment>
<keyword evidence="3" id="KW-0863">Zinc-finger</keyword>
<organism evidence="9 10">
    <name type="scientific">Klebsormidium nitens</name>
    <name type="common">Green alga</name>
    <name type="synonym">Ulothrix nitens</name>
    <dbReference type="NCBI Taxonomy" id="105231"/>
    <lineage>
        <taxon>Eukaryota</taxon>
        <taxon>Viridiplantae</taxon>
        <taxon>Streptophyta</taxon>
        <taxon>Klebsormidiophyceae</taxon>
        <taxon>Klebsormidiales</taxon>
        <taxon>Klebsormidiaceae</taxon>
        <taxon>Klebsormidium</taxon>
    </lineage>
</organism>
<dbReference type="OrthoDB" id="678839at2759"/>
<dbReference type="GO" id="GO:0008270">
    <property type="term" value="F:zinc ion binding"/>
    <property type="evidence" value="ECO:0007669"/>
    <property type="project" value="UniProtKB-KW"/>
</dbReference>
<feature type="compositionally biased region" description="Basic and acidic residues" evidence="7">
    <location>
        <begin position="573"/>
        <end position="591"/>
    </location>
</feature>
<gene>
    <name evidence="9" type="ORF">KFL_000850310</name>
</gene>
<evidence type="ECO:0000259" key="8">
    <source>
        <dbReference type="Pfam" id="PF09733"/>
    </source>
</evidence>
<dbReference type="GO" id="GO:0005634">
    <property type="term" value="C:nucleus"/>
    <property type="evidence" value="ECO:0000318"/>
    <property type="project" value="GO_Central"/>
</dbReference>
<evidence type="ECO:0000256" key="5">
    <source>
        <dbReference type="ARBA" id="ARBA00023015"/>
    </source>
</evidence>
<evidence type="ECO:0000313" key="9">
    <source>
        <dbReference type="EMBL" id="GAQ81615.1"/>
    </source>
</evidence>
<dbReference type="InterPro" id="IPR019135">
    <property type="entry name" value="Polycomb_protein_VEFS-Box"/>
</dbReference>